<evidence type="ECO:0000313" key="11">
    <source>
        <dbReference type="RefSeq" id="XP_018836953.1"/>
    </source>
</evidence>
<sequence>MASLTFTFSSKLLLFMILCLSFNQFSFVAPAEFEVGGDHGWVVPKSKNDQLYNQWASENRFKVDDTVYFKYKKDSVLVVSEEEYEKCHSVHPLFFSNNGDSVFKLDRPGLFYFISGVSGHCERGQKMIIKVLETAHPPNQSANDNTTTDIPTQNNAAAAALVFDQNMNPISSPIILPFIVSFFGLLFV</sequence>
<dbReference type="Pfam" id="PF02298">
    <property type="entry name" value="Cu_bind_like"/>
    <property type="match status" value="1"/>
</dbReference>
<keyword evidence="10" id="KW-1185">Reference proteome</keyword>
<proteinExistence type="inferred from homology"/>
<dbReference type="GeneID" id="109003316"/>
<dbReference type="Proteomes" id="UP000235220">
    <property type="component" value="Chromosome 6"/>
</dbReference>
<dbReference type="STRING" id="51240.A0A2I4FZ84"/>
<evidence type="ECO:0000256" key="6">
    <source>
        <dbReference type="ARBA" id="ARBA00023157"/>
    </source>
</evidence>
<dbReference type="InterPro" id="IPR008972">
    <property type="entry name" value="Cupredoxin"/>
</dbReference>
<comment type="subcellular location">
    <subcellularLocation>
        <location evidence="1">Cell membrane</location>
        <topology evidence="1">Lipid-anchor</topology>
        <topology evidence="1">GPI-anchor</topology>
    </subcellularLocation>
</comment>
<keyword evidence="2" id="KW-1003">Cell membrane</keyword>
<evidence type="ECO:0000256" key="8">
    <source>
        <dbReference type="ARBA" id="ARBA00023288"/>
    </source>
</evidence>
<dbReference type="FunCoup" id="A0A2I4FZ84">
    <property type="interactions" value="78"/>
</dbReference>
<evidence type="ECO:0000313" key="10">
    <source>
        <dbReference type="Proteomes" id="UP000235220"/>
    </source>
</evidence>
<keyword evidence="3" id="KW-0336">GPI-anchor</keyword>
<comment type="similarity">
    <text evidence="9">Belongs to the early nodulin-like (ENODL) family.</text>
</comment>
<dbReference type="RefSeq" id="XP_018836953.1">
    <property type="nucleotide sequence ID" value="XM_018981408.2"/>
</dbReference>
<keyword evidence="4" id="KW-0732">Signal</keyword>
<dbReference type="KEGG" id="jre:109003316"/>
<keyword evidence="6" id="KW-1015">Disulfide bond</keyword>
<dbReference type="GO" id="GO:0005886">
    <property type="term" value="C:plasma membrane"/>
    <property type="evidence" value="ECO:0000318"/>
    <property type="project" value="GO_Central"/>
</dbReference>
<dbReference type="AlphaFoldDB" id="A0A2I4FZ84"/>
<dbReference type="Gramene" id="Jr06_13670_p1">
    <property type="protein sequence ID" value="cds.Jr06_13670_p1"/>
    <property type="gene ID" value="Jr06_13670"/>
</dbReference>
<evidence type="ECO:0000256" key="4">
    <source>
        <dbReference type="ARBA" id="ARBA00022729"/>
    </source>
</evidence>
<organism evidence="10 11">
    <name type="scientific">Juglans regia</name>
    <name type="common">English walnut</name>
    <dbReference type="NCBI Taxonomy" id="51240"/>
    <lineage>
        <taxon>Eukaryota</taxon>
        <taxon>Viridiplantae</taxon>
        <taxon>Streptophyta</taxon>
        <taxon>Embryophyta</taxon>
        <taxon>Tracheophyta</taxon>
        <taxon>Spermatophyta</taxon>
        <taxon>Magnoliopsida</taxon>
        <taxon>eudicotyledons</taxon>
        <taxon>Gunneridae</taxon>
        <taxon>Pentapetalae</taxon>
        <taxon>rosids</taxon>
        <taxon>fabids</taxon>
        <taxon>Fagales</taxon>
        <taxon>Juglandaceae</taxon>
        <taxon>Juglans</taxon>
    </lineage>
</organism>
<evidence type="ECO:0000256" key="9">
    <source>
        <dbReference type="ARBA" id="ARBA00035011"/>
    </source>
</evidence>
<protein>
    <submittedName>
        <fullName evidence="11">Early nodulin-like protein 1</fullName>
    </submittedName>
</protein>
<dbReference type="FunFam" id="2.60.40.420:FF:000010">
    <property type="entry name" value="Early nodulin-like protein 1"/>
    <property type="match status" value="1"/>
</dbReference>
<keyword evidence="5" id="KW-0472">Membrane</keyword>
<dbReference type="InterPro" id="IPR039391">
    <property type="entry name" value="Phytocyanin-like"/>
</dbReference>
<dbReference type="PANTHER" id="PTHR33021">
    <property type="entry name" value="BLUE COPPER PROTEIN"/>
    <property type="match status" value="1"/>
</dbReference>
<dbReference type="SUPFAM" id="SSF49503">
    <property type="entry name" value="Cupredoxins"/>
    <property type="match status" value="1"/>
</dbReference>
<dbReference type="Gene3D" id="2.60.40.420">
    <property type="entry name" value="Cupredoxins - blue copper proteins"/>
    <property type="match status" value="1"/>
</dbReference>
<evidence type="ECO:0000256" key="1">
    <source>
        <dbReference type="ARBA" id="ARBA00004609"/>
    </source>
</evidence>
<dbReference type="GO" id="GO:0009055">
    <property type="term" value="F:electron transfer activity"/>
    <property type="evidence" value="ECO:0007669"/>
    <property type="project" value="InterPro"/>
</dbReference>
<evidence type="ECO:0000256" key="3">
    <source>
        <dbReference type="ARBA" id="ARBA00022622"/>
    </source>
</evidence>
<dbReference type="CDD" id="cd11019">
    <property type="entry name" value="OsENODL1_like"/>
    <property type="match status" value="1"/>
</dbReference>
<dbReference type="PANTHER" id="PTHR33021:SF289">
    <property type="entry name" value="EARLY NODULIN-LIKE PROTEIN 5-RELATED"/>
    <property type="match status" value="1"/>
</dbReference>
<accession>A0A2I4FZ84</accession>
<reference evidence="11" key="1">
    <citation type="submission" date="2025-08" db="UniProtKB">
        <authorList>
            <consortium name="RefSeq"/>
        </authorList>
    </citation>
    <scope>IDENTIFICATION</scope>
    <source>
        <tissue evidence="11">Leaves</tissue>
    </source>
</reference>
<evidence type="ECO:0000256" key="2">
    <source>
        <dbReference type="ARBA" id="ARBA00022475"/>
    </source>
</evidence>
<name>A0A2I4FZ84_JUGRE</name>
<dbReference type="GO" id="GO:0098552">
    <property type="term" value="C:side of membrane"/>
    <property type="evidence" value="ECO:0007669"/>
    <property type="project" value="UniProtKB-KW"/>
</dbReference>
<gene>
    <name evidence="11" type="primary">LOC109003316</name>
</gene>
<evidence type="ECO:0000256" key="5">
    <source>
        <dbReference type="ARBA" id="ARBA00023136"/>
    </source>
</evidence>
<dbReference type="InterPro" id="IPR041846">
    <property type="entry name" value="ENL_dom"/>
</dbReference>
<dbReference type="PROSITE" id="PS51485">
    <property type="entry name" value="PHYTOCYANIN"/>
    <property type="match status" value="1"/>
</dbReference>
<evidence type="ECO:0000256" key="7">
    <source>
        <dbReference type="ARBA" id="ARBA00023180"/>
    </source>
</evidence>
<dbReference type="OrthoDB" id="959565at2759"/>
<dbReference type="InterPro" id="IPR003245">
    <property type="entry name" value="Phytocyanin_dom"/>
</dbReference>
<keyword evidence="8" id="KW-0449">Lipoprotein</keyword>
<keyword evidence="7" id="KW-0325">Glycoprotein</keyword>